<name>A0ABP5RH21_9ACTN</name>
<dbReference type="Gene3D" id="3.30.1880.10">
    <property type="entry name" value="protein ne1242 domain like"/>
    <property type="match status" value="1"/>
</dbReference>
<evidence type="ECO:0000256" key="3">
    <source>
        <dbReference type="SAM" id="MobiDB-lite"/>
    </source>
</evidence>
<reference evidence="5" key="1">
    <citation type="journal article" date="2019" name="Int. J. Syst. Evol. Microbiol.">
        <title>The Global Catalogue of Microorganisms (GCM) 10K type strain sequencing project: providing services to taxonomists for standard genome sequencing and annotation.</title>
        <authorList>
            <consortium name="The Broad Institute Genomics Platform"/>
            <consortium name="The Broad Institute Genome Sequencing Center for Infectious Disease"/>
            <person name="Wu L."/>
            <person name="Ma J."/>
        </authorList>
    </citation>
    <scope>NUCLEOTIDE SEQUENCE [LARGE SCALE GENOMIC DNA]</scope>
    <source>
        <strain evidence="5">JCM 7356</strain>
    </source>
</reference>
<accession>A0ABP5RH21</accession>
<dbReference type="InterPro" id="IPR006311">
    <property type="entry name" value="TAT_signal"/>
</dbReference>
<keyword evidence="2" id="KW-0186">Copper</keyword>
<dbReference type="Pfam" id="PF06236">
    <property type="entry name" value="MelC1"/>
    <property type="match status" value="1"/>
</dbReference>
<dbReference type="Proteomes" id="UP001500305">
    <property type="component" value="Unassembled WGS sequence"/>
</dbReference>
<evidence type="ECO:0000256" key="1">
    <source>
        <dbReference type="ARBA" id="ARBA00009871"/>
    </source>
</evidence>
<dbReference type="InterPro" id="IPR010928">
    <property type="entry name" value="MelC1"/>
</dbReference>
<sequence length="147" mass="15348">MSENSVIPSNGSSPEGRHSSDLTRRRMLQGAGVALAAAAGTAVIGFTGPSRQSAVAADPGAGDEFDEVYQGRRLQGRRLDGGHDSGHGGHHGSGYQVLIDGEELHVMQNADGTWISVVNHYQTHATPRSLARAAVIDLQGAELLPLS</sequence>
<feature type="compositionally biased region" description="Polar residues" evidence="3">
    <location>
        <begin position="1"/>
        <end position="13"/>
    </location>
</feature>
<dbReference type="EMBL" id="BAAATR010000024">
    <property type="protein sequence ID" value="GAA2258972.1"/>
    <property type="molecule type" value="Genomic_DNA"/>
</dbReference>
<keyword evidence="5" id="KW-1185">Reference proteome</keyword>
<organism evidence="4 5">
    <name type="scientific">Kitasatospora cystarginea</name>
    <dbReference type="NCBI Taxonomy" id="58350"/>
    <lineage>
        <taxon>Bacteria</taxon>
        <taxon>Bacillati</taxon>
        <taxon>Actinomycetota</taxon>
        <taxon>Actinomycetes</taxon>
        <taxon>Kitasatosporales</taxon>
        <taxon>Streptomycetaceae</taxon>
        <taxon>Kitasatospora</taxon>
    </lineage>
</organism>
<feature type="region of interest" description="Disordered" evidence="3">
    <location>
        <begin position="1"/>
        <end position="21"/>
    </location>
</feature>
<dbReference type="PROSITE" id="PS51318">
    <property type="entry name" value="TAT"/>
    <property type="match status" value="1"/>
</dbReference>
<evidence type="ECO:0000313" key="5">
    <source>
        <dbReference type="Proteomes" id="UP001500305"/>
    </source>
</evidence>
<evidence type="ECO:0000313" key="4">
    <source>
        <dbReference type="EMBL" id="GAA2258972.1"/>
    </source>
</evidence>
<feature type="region of interest" description="Disordered" evidence="3">
    <location>
        <begin position="50"/>
        <end position="95"/>
    </location>
</feature>
<evidence type="ECO:0000256" key="2">
    <source>
        <dbReference type="ARBA" id="ARBA00023008"/>
    </source>
</evidence>
<feature type="compositionally biased region" description="Basic and acidic residues" evidence="3">
    <location>
        <begin position="77"/>
        <end position="87"/>
    </location>
</feature>
<gene>
    <name evidence="4" type="ORF">GCM10010430_48760</name>
</gene>
<dbReference type="RefSeq" id="WP_344638637.1">
    <property type="nucleotide sequence ID" value="NZ_BAAATR010000024.1"/>
</dbReference>
<protein>
    <submittedName>
        <fullName evidence="4">Tyrosinase cofactor</fullName>
    </submittedName>
</protein>
<dbReference type="NCBIfam" id="NF047833">
    <property type="entry name" value="TyroCdyMelC1"/>
    <property type="match status" value="1"/>
</dbReference>
<comment type="caution">
    <text evidence="4">The sequence shown here is derived from an EMBL/GenBank/DDBJ whole genome shotgun (WGS) entry which is preliminary data.</text>
</comment>
<dbReference type="InterPro" id="IPR023199">
    <property type="entry name" value="GriE/MELC1_sf"/>
</dbReference>
<comment type="similarity">
    <text evidence="1">Belongs to the melC1 family.</text>
</comment>
<proteinExistence type="inferred from homology"/>